<dbReference type="EMBL" id="CP001737">
    <property type="protein sequence ID" value="ACV77199.1"/>
    <property type="molecule type" value="Genomic_DNA"/>
</dbReference>
<reference evidence="1 2" key="2">
    <citation type="journal article" date="2010" name="Stand. Genomic Sci.">
        <title>Complete genome sequence of Nakamurella multipartita type strain (Y-104).</title>
        <authorList>
            <person name="Tice H."/>
            <person name="Mayilraj S."/>
            <person name="Sims D."/>
            <person name="Lapidus A."/>
            <person name="Nolan M."/>
            <person name="Lucas S."/>
            <person name="Glavina Del Rio T."/>
            <person name="Copeland A."/>
            <person name="Cheng J.F."/>
            <person name="Meincke L."/>
            <person name="Bruce D."/>
            <person name="Goodwin L."/>
            <person name="Pitluck S."/>
            <person name="Ivanova N."/>
            <person name="Mavromatis K."/>
            <person name="Ovchinnikova G."/>
            <person name="Pati A."/>
            <person name="Chen A."/>
            <person name="Palaniappan K."/>
            <person name="Land M."/>
            <person name="Hauser L."/>
            <person name="Chang Y.J."/>
            <person name="Jeffries C.D."/>
            <person name="Detter J.C."/>
            <person name="Brettin T."/>
            <person name="Rohde M."/>
            <person name="Goker M."/>
            <person name="Bristow J."/>
            <person name="Eisen J.A."/>
            <person name="Markowitz V."/>
            <person name="Hugenholtz P."/>
            <person name="Kyrpides N.C."/>
            <person name="Klenk H.P."/>
            <person name="Chen F."/>
        </authorList>
    </citation>
    <scope>NUCLEOTIDE SEQUENCE [LARGE SCALE GENOMIC DNA]</scope>
    <source>
        <strain evidence="2">ATCC 700099 / DSM 44233 / CIP 104796 / JCM 9543 / NBRC 105858 / Y-104</strain>
    </source>
</reference>
<gene>
    <name evidence="1" type="ordered locus">Namu_0786</name>
</gene>
<protein>
    <submittedName>
        <fullName evidence="1">Uncharacterized protein</fullName>
    </submittedName>
</protein>
<dbReference type="eggNOG" id="COG2909">
    <property type="taxonomic scope" value="Bacteria"/>
</dbReference>
<evidence type="ECO:0000313" key="1">
    <source>
        <dbReference type="EMBL" id="ACV77199.1"/>
    </source>
</evidence>
<accession>C8X9D1</accession>
<proteinExistence type="predicted"/>
<dbReference type="AlphaFoldDB" id="C8X9D1"/>
<keyword evidence="2" id="KW-1185">Reference proteome</keyword>
<dbReference type="Proteomes" id="UP000002218">
    <property type="component" value="Chromosome"/>
</dbReference>
<dbReference type="KEGG" id="nml:Namu_0786"/>
<dbReference type="InParanoid" id="C8X9D1"/>
<dbReference type="HOGENOM" id="CLU_1342083_0_0_11"/>
<reference evidence="2" key="1">
    <citation type="submission" date="2009-09" db="EMBL/GenBank/DDBJ databases">
        <title>The complete genome of Nakamurella multipartita DSM 44233.</title>
        <authorList>
            <consortium name="US DOE Joint Genome Institute (JGI-PGF)"/>
            <person name="Lucas S."/>
            <person name="Copeland A."/>
            <person name="Lapidus A."/>
            <person name="Glavina del Rio T."/>
            <person name="Dalin E."/>
            <person name="Tice H."/>
            <person name="Bruce D."/>
            <person name="Goodwin L."/>
            <person name="Pitluck S."/>
            <person name="Kyrpides N."/>
            <person name="Mavromatis K."/>
            <person name="Ivanova N."/>
            <person name="Ovchinnikova G."/>
            <person name="Sims D."/>
            <person name="Meincke L."/>
            <person name="Brettin T."/>
            <person name="Detter J.C."/>
            <person name="Han C."/>
            <person name="Larimer F."/>
            <person name="Land M."/>
            <person name="Hauser L."/>
            <person name="Markowitz V."/>
            <person name="Cheng J.-F."/>
            <person name="Hugenholtz P."/>
            <person name="Woyke T."/>
            <person name="Wu D."/>
            <person name="Klenk H.-P."/>
            <person name="Eisen J.A."/>
        </authorList>
    </citation>
    <scope>NUCLEOTIDE SEQUENCE [LARGE SCALE GENOMIC DNA]</scope>
    <source>
        <strain evidence="2">ATCC 700099 / DSM 44233 / CIP 104796 / JCM 9543 / NBRC 105858 / Y-104</strain>
    </source>
</reference>
<sequence length="204" mass="21514">MLGAYQSAWLALEGRFEQADALLADNLRQAALATFPFRTEAVTAARATIALWRGEPEVTLELFRGLTEATATDTDTGVLIGLIRSGRLAPAAAMLDRRPVSLDADSFAAPFDFAILAEAALVVGRPELAGRLYPLMLPWAGRTAAAGTGPPLGPIDAFLAAAAAAVGEIDVARRHADDAARLCASWPAPVVADWLADLRARYGF</sequence>
<organism evidence="1 2">
    <name type="scientific">Nakamurella multipartita (strain ATCC 700099 / DSM 44233 / CIP 104796 / JCM 9543 / NBRC 105858 / Y-104)</name>
    <name type="common">Microsphaera multipartita</name>
    <dbReference type="NCBI Taxonomy" id="479431"/>
    <lineage>
        <taxon>Bacteria</taxon>
        <taxon>Bacillati</taxon>
        <taxon>Actinomycetota</taxon>
        <taxon>Actinomycetes</taxon>
        <taxon>Nakamurellales</taxon>
        <taxon>Nakamurellaceae</taxon>
        <taxon>Nakamurella</taxon>
    </lineage>
</organism>
<evidence type="ECO:0000313" key="2">
    <source>
        <dbReference type="Proteomes" id="UP000002218"/>
    </source>
</evidence>
<name>C8X9D1_NAKMY</name>